<gene>
    <name evidence="2" type="ORF">DPMN_175604</name>
</gene>
<sequence length="184" mass="19325">MIALLVQHVWKSLPLFTSSRLSSHYDAGGAPVRDPGSTGKNQGSTRMTRGSTRDDRDEPGTTGNNRGSTGKSLGRTSNDWCGTGNNRDGTENNQDSTIAPLGPIQTLAELQQCPVNASRDATGIHRGSAWALLATTGVKLAPVELRYTGVLPGRCRLSPGLHLGITGDNRGSAGALLGLYCDKP</sequence>
<feature type="region of interest" description="Disordered" evidence="1">
    <location>
        <begin position="27"/>
        <end position="95"/>
    </location>
</feature>
<evidence type="ECO:0000256" key="1">
    <source>
        <dbReference type="SAM" id="MobiDB-lite"/>
    </source>
</evidence>
<feature type="compositionally biased region" description="Polar residues" evidence="1">
    <location>
        <begin position="61"/>
        <end position="95"/>
    </location>
</feature>
<reference evidence="2" key="1">
    <citation type="journal article" date="2019" name="bioRxiv">
        <title>The Genome of the Zebra Mussel, Dreissena polymorpha: A Resource for Invasive Species Research.</title>
        <authorList>
            <person name="McCartney M.A."/>
            <person name="Auch B."/>
            <person name="Kono T."/>
            <person name="Mallez S."/>
            <person name="Zhang Y."/>
            <person name="Obille A."/>
            <person name="Becker A."/>
            <person name="Abrahante J.E."/>
            <person name="Garbe J."/>
            <person name="Badalamenti J.P."/>
            <person name="Herman A."/>
            <person name="Mangelson H."/>
            <person name="Liachko I."/>
            <person name="Sullivan S."/>
            <person name="Sone E.D."/>
            <person name="Koren S."/>
            <person name="Silverstein K.A.T."/>
            <person name="Beckman K.B."/>
            <person name="Gohl D.M."/>
        </authorList>
    </citation>
    <scope>NUCLEOTIDE SEQUENCE</scope>
    <source>
        <strain evidence="2">Duluth1</strain>
        <tissue evidence="2">Whole animal</tissue>
    </source>
</reference>
<dbReference type="AlphaFoldDB" id="A0A9D4IIE6"/>
<accession>A0A9D4IIE6</accession>
<comment type="caution">
    <text evidence="2">The sequence shown here is derived from an EMBL/GenBank/DDBJ whole genome shotgun (WGS) entry which is preliminary data.</text>
</comment>
<name>A0A9D4IIE6_DREPO</name>
<dbReference type="Proteomes" id="UP000828390">
    <property type="component" value="Unassembled WGS sequence"/>
</dbReference>
<dbReference type="EMBL" id="JAIWYP010000009">
    <property type="protein sequence ID" value="KAH3774229.1"/>
    <property type="molecule type" value="Genomic_DNA"/>
</dbReference>
<evidence type="ECO:0000313" key="3">
    <source>
        <dbReference type="Proteomes" id="UP000828390"/>
    </source>
</evidence>
<feature type="compositionally biased region" description="Polar residues" evidence="1">
    <location>
        <begin position="38"/>
        <end position="50"/>
    </location>
</feature>
<evidence type="ECO:0000313" key="2">
    <source>
        <dbReference type="EMBL" id="KAH3774229.1"/>
    </source>
</evidence>
<reference evidence="2" key="2">
    <citation type="submission" date="2020-11" db="EMBL/GenBank/DDBJ databases">
        <authorList>
            <person name="McCartney M.A."/>
            <person name="Auch B."/>
            <person name="Kono T."/>
            <person name="Mallez S."/>
            <person name="Becker A."/>
            <person name="Gohl D.M."/>
            <person name="Silverstein K.A.T."/>
            <person name="Koren S."/>
            <person name="Bechman K.B."/>
            <person name="Herman A."/>
            <person name="Abrahante J.E."/>
            <person name="Garbe J."/>
        </authorList>
    </citation>
    <scope>NUCLEOTIDE SEQUENCE</scope>
    <source>
        <strain evidence="2">Duluth1</strain>
        <tissue evidence="2">Whole animal</tissue>
    </source>
</reference>
<keyword evidence="3" id="KW-1185">Reference proteome</keyword>
<protein>
    <submittedName>
        <fullName evidence="2">Uncharacterized protein</fullName>
    </submittedName>
</protein>
<organism evidence="2 3">
    <name type="scientific">Dreissena polymorpha</name>
    <name type="common">Zebra mussel</name>
    <name type="synonym">Mytilus polymorpha</name>
    <dbReference type="NCBI Taxonomy" id="45954"/>
    <lineage>
        <taxon>Eukaryota</taxon>
        <taxon>Metazoa</taxon>
        <taxon>Spiralia</taxon>
        <taxon>Lophotrochozoa</taxon>
        <taxon>Mollusca</taxon>
        <taxon>Bivalvia</taxon>
        <taxon>Autobranchia</taxon>
        <taxon>Heteroconchia</taxon>
        <taxon>Euheterodonta</taxon>
        <taxon>Imparidentia</taxon>
        <taxon>Neoheterodontei</taxon>
        <taxon>Myida</taxon>
        <taxon>Dreissenoidea</taxon>
        <taxon>Dreissenidae</taxon>
        <taxon>Dreissena</taxon>
    </lineage>
</organism>
<proteinExistence type="predicted"/>